<evidence type="ECO:0000313" key="3">
    <source>
        <dbReference type="Proteomes" id="UP000323917"/>
    </source>
</evidence>
<reference evidence="2 3" key="1">
    <citation type="submission" date="2019-08" db="EMBL/GenBank/DDBJ databases">
        <title>Deep-cultivation of Planctomycetes and their phenomic and genomic characterization uncovers novel biology.</title>
        <authorList>
            <person name="Wiegand S."/>
            <person name="Jogler M."/>
            <person name="Boedeker C."/>
            <person name="Pinto D."/>
            <person name="Vollmers J."/>
            <person name="Rivas-Marin E."/>
            <person name="Kohn T."/>
            <person name="Peeters S.H."/>
            <person name="Heuer A."/>
            <person name="Rast P."/>
            <person name="Oberbeckmann S."/>
            <person name="Bunk B."/>
            <person name="Jeske O."/>
            <person name="Meyerdierks A."/>
            <person name="Storesund J.E."/>
            <person name="Kallscheuer N."/>
            <person name="Luecker S."/>
            <person name="Lage O.M."/>
            <person name="Pohl T."/>
            <person name="Merkel B.J."/>
            <person name="Hornburger P."/>
            <person name="Mueller R.-W."/>
            <person name="Bruemmer F."/>
            <person name="Labrenz M."/>
            <person name="Spormann A.M."/>
            <person name="Op den Camp H."/>
            <person name="Overmann J."/>
            <person name="Amann R."/>
            <person name="Jetten M.S.M."/>
            <person name="Mascher T."/>
            <person name="Medema M.H."/>
            <person name="Devos D.P."/>
            <person name="Kaster A.-K."/>
            <person name="Ovreas L."/>
            <person name="Rohde M."/>
            <person name="Galperin M.Y."/>
            <person name="Jogler C."/>
        </authorList>
    </citation>
    <scope>NUCLEOTIDE SEQUENCE [LARGE SCALE GENOMIC DNA]</scope>
    <source>
        <strain evidence="2 3">Pr1d</strain>
    </source>
</reference>
<dbReference type="OrthoDB" id="253088at2"/>
<dbReference type="AlphaFoldDB" id="A0A5B9Q9Q0"/>
<keyword evidence="1" id="KW-0812">Transmembrane</keyword>
<keyword evidence="1" id="KW-1133">Transmembrane helix</keyword>
<protein>
    <submittedName>
        <fullName evidence="2">FecR protein</fullName>
    </submittedName>
</protein>
<name>A0A5B9Q9Q0_9BACT</name>
<proteinExistence type="predicted"/>
<dbReference type="Proteomes" id="UP000323917">
    <property type="component" value="Chromosome"/>
</dbReference>
<dbReference type="RefSeq" id="WP_148072999.1">
    <property type="nucleotide sequence ID" value="NZ_CP042913.1"/>
</dbReference>
<dbReference type="InterPro" id="IPR012373">
    <property type="entry name" value="Ferrdict_sens_TM"/>
</dbReference>
<keyword evidence="3" id="KW-1185">Reference proteome</keyword>
<keyword evidence="1" id="KW-0472">Membrane</keyword>
<dbReference type="GO" id="GO:0016989">
    <property type="term" value="F:sigma factor antagonist activity"/>
    <property type="evidence" value="ECO:0007669"/>
    <property type="project" value="TreeGrafter"/>
</dbReference>
<dbReference type="PANTHER" id="PTHR30273:SF2">
    <property type="entry name" value="PROTEIN FECR"/>
    <property type="match status" value="1"/>
</dbReference>
<dbReference type="Gene3D" id="2.60.120.1440">
    <property type="match status" value="1"/>
</dbReference>
<dbReference type="Gene3D" id="2.60.120.200">
    <property type="match status" value="1"/>
</dbReference>
<organism evidence="2 3">
    <name type="scientific">Bythopirellula goksoeyrii</name>
    <dbReference type="NCBI Taxonomy" id="1400387"/>
    <lineage>
        <taxon>Bacteria</taxon>
        <taxon>Pseudomonadati</taxon>
        <taxon>Planctomycetota</taxon>
        <taxon>Planctomycetia</taxon>
        <taxon>Pirellulales</taxon>
        <taxon>Lacipirellulaceae</taxon>
        <taxon>Bythopirellula</taxon>
    </lineage>
</organism>
<feature type="transmembrane region" description="Helical" evidence="1">
    <location>
        <begin position="94"/>
        <end position="115"/>
    </location>
</feature>
<dbReference type="PANTHER" id="PTHR30273">
    <property type="entry name" value="PERIPLASMIC SIGNAL SENSOR AND SIGMA FACTOR ACTIVATOR FECR-RELATED"/>
    <property type="match status" value="1"/>
</dbReference>
<evidence type="ECO:0000313" key="2">
    <source>
        <dbReference type="EMBL" id="QEG34335.1"/>
    </source>
</evidence>
<dbReference type="InterPro" id="IPR013320">
    <property type="entry name" value="ConA-like_dom_sf"/>
</dbReference>
<dbReference type="EMBL" id="CP042913">
    <property type="protein sequence ID" value="QEG34335.1"/>
    <property type="molecule type" value="Genomic_DNA"/>
</dbReference>
<gene>
    <name evidence="2" type="ORF">Pr1d_16100</name>
</gene>
<dbReference type="KEGG" id="bgok:Pr1d_16100"/>
<dbReference type="SUPFAM" id="SSF49899">
    <property type="entry name" value="Concanavalin A-like lectins/glucanases"/>
    <property type="match status" value="1"/>
</dbReference>
<dbReference type="Pfam" id="PF13385">
    <property type="entry name" value="Laminin_G_3"/>
    <property type="match status" value="1"/>
</dbReference>
<sequence>MEFEKIKHLHALASRLCDGDIDAKQLKELSALLDNDKDAIQEYLDYTSLHLNLSHKLRVNLAPNEFGDAVKSRLSEDANNASVASQVTRQSSKAIRAVTIFSLAASVLIVAAFLLHSYKSQSTFTARIIQKIDCDWDDERWGAPQSAFLEVGREIKLDRGLMVLEFGNGAEVTLEGPIHFSVLAHDRGNLQEGRLTASVPKGGRGFTVQIPFGEVIDLGTRFGVLVHEAGDCEAHVFQGNVLVRSNLGIQNQPFQEWKLTADEAIKLSPASHKIHHLAAQSAEFVSYSRSNIVASYTGDSSLPISDSSELVLWLDAGRGLQLDSSNRVIEWGDLSFSTDSPVNNAWQVDVVDRPLWIKETADGRPSVRFDGASHLVTTPFLSGQEITIVGVLLAHNQEQHNRQRGQLLSFNSTPNLLLETTLDKQFAGVLSTRTLASKGQRKVLVKCPLPSADMPKVYALVYSNIRNRVAVYVNGELVAESQAPSISMTRSPKFIGNSIQGDRGFVGDVHELLIFDTALTSDRCVQVCNSLMEKYRIAATQKEPRVLSGLIPDEQ</sequence>
<evidence type="ECO:0000256" key="1">
    <source>
        <dbReference type="SAM" id="Phobius"/>
    </source>
</evidence>
<accession>A0A5B9Q9Q0</accession>